<dbReference type="Proteomes" id="UP000008691">
    <property type="component" value="Segment"/>
</dbReference>
<sequence>MKKICLYKENVFTLSKKRTIKSIIHYIIKGIILSSLSREKDLYKMQKHKSRT</sequence>
<dbReference type="GeneID" id="6186724"/>
<organism evidence="1 2">
    <name type="scientific">Betalipothrixvirus uzonense</name>
    <dbReference type="NCBI Taxonomy" id="512792"/>
    <lineage>
        <taxon>Viruses</taxon>
        <taxon>Adnaviria</taxon>
        <taxon>Zilligvirae</taxon>
        <taxon>Taleaviricota</taxon>
        <taxon>Tokiviricetes</taxon>
        <taxon>Ligamenvirales</taxon>
        <taxon>Lipothrixviridae</taxon>
        <taxon>Betalipothrixvirus</taxon>
    </lineage>
</organism>
<proteinExistence type="predicted"/>
<accession>B2CRJ7</accession>
<reference evidence="1 2" key="1">
    <citation type="journal article" date="2008" name="Res. Microbiol.">
        <title>Viruses in acidic geothermal environments of the Kamchatka Peninsula.</title>
        <authorList>
            <person name="Bize A."/>
            <person name="Peng X."/>
            <person name="Prokofeva M."/>
            <person name="Maclellan K."/>
            <person name="Lucas S."/>
            <person name="Forterre P."/>
            <person name="Garrett R.A."/>
            <person name="Bonch-Osmolovskaya E.A."/>
            <person name="Prangishvili D."/>
        </authorList>
    </citation>
    <scope>NUCLEOTIDE SEQUENCE [LARGE SCALE GENOMIC DNA]</scope>
</reference>
<dbReference type="KEGG" id="vg:6186724"/>
<name>B2CRJ7_9VIRU</name>
<dbReference type="EMBL" id="EU545650">
    <property type="protein sequence ID" value="ACB37254.1"/>
    <property type="molecule type" value="Genomic_DNA"/>
</dbReference>
<protein>
    <submittedName>
        <fullName evidence="1">Uncharacterized protein</fullName>
    </submittedName>
</protein>
<evidence type="ECO:0000313" key="2">
    <source>
        <dbReference type="Proteomes" id="UP000008691"/>
    </source>
</evidence>
<dbReference type="RefSeq" id="YP_001798538.1">
    <property type="nucleotide sequence ID" value="NC_010537.1"/>
</dbReference>
<keyword evidence="2" id="KW-1185">Reference proteome</keyword>
<evidence type="ECO:0000313" key="1">
    <source>
        <dbReference type="EMBL" id="ACB37254.1"/>
    </source>
</evidence>